<proteinExistence type="predicted"/>
<evidence type="ECO:0000313" key="1">
    <source>
        <dbReference type="EMBL" id="KAH8012604.1"/>
    </source>
</evidence>
<comment type="caution">
    <text evidence="1">The sequence shown here is derived from an EMBL/GenBank/DDBJ whole genome shotgun (WGS) entry which is preliminary data.</text>
</comment>
<evidence type="ECO:0000313" key="2">
    <source>
        <dbReference type="Proteomes" id="UP000827872"/>
    </source>
</evidence>
<dbReference type="Proteomes" id="UP000827872">
    <property type="component" value="Linkage Group LG13"/>
</dbReference>
<protein>
    <submittedName>
        <fullName evidence="1">Uncharacterized protein</fullName>
    </submittedName>
</protein>
<keyword evidence="2" id="KW-1185">Reference proteome</keyword>
<dbReference type="EMBL" id="CM037626">
    <property type="protein sequence ID" value="KAH8012604.1"/>
    <property type="molecule type" value="Genomic_DNA"/>
</dbReference>
<reference evidence="1" key="1">
    <citation type="submission" date="2021-08" db="EMBL/GenBank/DDBJ databases">
        <title>The first chromosome-level gecko genome reveals the dynamic sex chromosomes of Neotropical dwarf geckos (Sphaerodactylidae: Sphaerodactylus).</title>
        <authorList>
            <person name="Pinto B.J."/>
            <person name="Keating S.E."/>
            <person name="Gamble T."/>
        </authorList>
    </citation>
    <scope>NUCLEOTIDE SEQUENCE</scope>
    <source>
        <strain evidence="1">TG3544</strain>
    </source>
</reference>
<organism evidence="1 2">
    <name type="scientific">Sphaerodactylus townsendi</name>
    <dbReference type="NCBI Taxonomy" id="933632"/>
    <lineage>
        <taxon>Eukaryota</taxon>
        <taxon>Metazoa</taxon>
        <taxon>Chordata</taxon>
        <taxon>Craniata</taxon>
        <taxon>Vertebrata</taxon>
        <taxon>Euteleostomi</taxon>
        <taxon>Lepidosauria</taxon>
        <taxon>Squamata</taxon>
        <taxon>Bifurcata</taxon>
        <taxon>Gekkota</taxon>
        <taxon>Sphaerodactylidae</taxon>
        <taxon>Sphaerodactylus</taxon>
    </lineage>
</organism>
<sequence length="111" mass="11818">MTRLDVIMAKAKGAPGCWLSLSIKTLVQGWFGTEERSRPRGSWANLEGCWAPAVALAGGPEVSGFRAGAWEMGRMRVQGRVTVPFRLGSCVEGCLPAMAGEALSSCTVDKM</sequence>
<gene>
    <name evidence="1" type="ORF">K3G42_018966</name>
</gene>
<accession>A0ACB8FZP9</accession>
<name>A0ACB8FZP9_9SAUR</name>